<organism evidence="1 2">
    <name type="scientific">Paraburkholderia susongensis</name>
    <dbReference type="NCBI Taxonomy" id="1515439"/>
    <lineage>
        <taxon>Bacteria</taxon>
        <taxon>Pseudomonadati</taxon>
        <taxon>Pseudomonadota</taxon>
        <taxon>Betaproteobacteria</taxon>
        <taxon>Burkholderiales</taxon>
        <taxon>Burkholderiaceae</taxon>
        <taxon>Paraburkholderia</taxon>
    </lineage>
</organism>
<sequence length="118" mass="12963">MKPARISAGGAPLTLDLNITTGMFDRLKGWMGRKSIAERDALLIQPCNSIHTWFMYAPIDVVFLDRHRRVVGVRNNVGPRRLCMHWRAAAALELQAGRSAALGLAPGVQLDIDDGGTR</sequence>
<dbReference type="Proteomes" id="UP000193228">
    <property type="component" value="Unassembled WGS sequence"/>
</dbReference>
<dbReference type="RefSeq" id="WP_085487649.1">
    <property type="nucleotide sequence ID" value="NZ_FXAT01000009.1"/>
</dbReference>
<dbReference type="AlphaFoldDB" id="A0A1X7LUU1"/>
<name>A0A1X7LUU1_9BURK</name>
<dbReference type="STRING" id="1515439.SAMN06265784_10969"/>
<reference evidence="2" key="1">
    <citation type="submission" date="2017-04" db="EMBL/GenBank/DDBJ databases">
        <authorList>
            <person name="Varghese N."/>
            <person name="Submissions S."/>
        </authorList>
    </citation>
    <scope>NUCLEOTIDE SEQUENCE [LARGE SCALE GENOMIC DNA]</scope>
    <source>
        <strain evidence="2">LMG 29540</strain>
    </source>
</reference>
<evidence type="ECO:0000313" key="1">
    <source>
        <dbReference type="EMBL" id="SMG57073.1"/>
    </source>
</evidence>
<dbReference type="Pfam" id="PF02643">
    <property type="entry name" value="DUF192"/>
    <property type="match status" value="1"/>
</dbReference>
<dbReference type="OrthoDB" id="9813379at2"/>
<dbReference type="PANTHER" id="PTHR37953">
    <property type="entry name" value="UPF0127 PROTEIN MJ1496"/>
    <property type="match status" value="1"/>
</dbReference>
<gene>
    <name evidence="1" type="ORF">SAMN06265784_10969</name>
</gene>
<keyword evidence="2" id="KW-1185">Reference proteome</keyword>
<accession>A0A1X7LUU1</accession>
<evidence type="ECO:0000313" key="2">
    <source>
        <dbReference type="Proteomes" id="UP000193228"/>
    </source>
</evidence>
<protein>
    <recommendedName>
        <fullName evidence="3">DUF192 domain-containing protein</fullName>
    </recommendedName>
</protein>
<evidence type="ECO:0008006" key="3">
    <source>
        <dbReference type="Google" id="ProtNLM"/>
    </source>
</evidence>
<dbReference type="InterPro" id="IPR003795">
    <property type="entry name" value="DUF192"/>
</dbReference>
<dbReference type="Gene3D" id="2.60.120.1140">
    <property type="entry name" value="Protein of unknown function DUF192"/>
    <property type="match status" value="1"/>
</dbReference>
<dbReference type="InterPro" id="IPR038695">
    <property type="entry name" value="Saro_0823-like_sf"/>
</dbReference>
<dbReference type="PANTHER" id="PTHR37953:SF1">
    <property type="entry name" value="UPF0127 PROTEIN MJ1496"/>
    <property type="match status" value="1"/>
</dbReference>
<dbReference type="EMBL" id="FXAT01000009">
    <property type="protein sequence ID" value="SMG57073.1"/>
    <property type="molecule type" value="Genomic_DNA"/>
</dbReference>
<proteinExistence type="predicted"/>